<protein>
    <submittedName>
        <fullName evidence="2">Uncharacterized protein</fullName>
    </submittedName>
</protein>
<evidence type="ECO:0000313" key="3">
    <source>
        <dbReference type="Proteomes" id="UP000325218"/>
    </source>
</evidence>
<keyword evidence="3" id="KW-1185">Reference proteome</keyword>
<dbReference type="EMBL" id="VSDO01000001">
    <property type="protein sequence ID" value="TYA14553.1"/>
    <property type="molecule type" value="Genomic_DNA"/>
</dbReference>
<evidence type="ECO:0000256" key="1">
    <source>
        <dbReference type="SAM" id="MobiDB-lite"/>
    </source>
</evidence>
<reference evidence="2 3" key="1">
    <citation type="submission" date="2019-08" db="EMBL/GenBank/DDBJ databases">
        <title>Genome sequencing of Paenibacillus faecis DSM 23593(T).</title>
        <authorList>
            <person name="Kook J.-K."/>
            <person name="Park S.-N."/>
            <person name="Lim Y.K."/>
        </authorList>
    </citation>
    <scope>NUCLEOTIDE SEQUENCE [LARGE SCALE GENOMIC DNA]</scope>
    <source>
        <strain evidence="2 3">DSM 23593</strain>
    </source>
</reference>
<sequence>MDRKESADVIGENDRPSCRNKDRVKNSAAFPFFAALHQRFPDKGQSHCDQTDRQIDRKHRSPTEAEQVGVKKKLMVWFELKGIPPVNQTWPSGHRQ</sequence>
<dbReference type="Proteomes" id="UP000325218">
    <property type="component" value="Unassembled WGS sequence"/>
</dbReference>
<organism evidence="2 3">
    <name type="scientific">Paenibacillus faecis</name>
    <dbReference type="NCBI Taxonomy" id="862114"/>
    <lineage>
        <taxon>Bacteria</taxon>
        <taxon>Bacillati</taxon>
        <taxon>Bacillota</taxon>
        <taxon>Bacilli</taxon>
        <taxon>Bacillales</taxon>
        <taxon>Paenibacillaceae</taxon>
        <taxon>Paenibacillus</taxon>
    </lineage>
</organism>
<evidence type="ECO:0000313" key="2">
    <source>
        <dbReference type="EMBL" id="TYA14553.1"/>
    </source>
</evidence>
<accession>A0A5D0CXV9</accession>
<feature type="compositionally biased region" description="Basic and acidic residues" evidence="1">
    <location>
        <begin position="42"/>
        <end position="55"/>
    </location>
</feature>
<gene>
    <name evidence="2" type="ORF">FRY98_02370</name>
</gene>
<dbReference type="AlphaFoldDB" id="A0A5D0CXV9"/>
<feature type="region of interest" description="Disordered" evidence="1">
    <location>
        <begin position="42"/>
        <end position="66"/>
    </location>
</feature>
<feature type="region of interest" description="Disordered" evidence="1">
    <location>
        <begin position="1"/>
        <end position="23"/>
    </location>
</feature>
<comment type="caution">
    <text evidence="2">The sequence shown here is derived from an EMBL/GenBank/DDBJ whole genome shotgun (WGS) entry which is preliminary data.</text>
</comment>
<dbReference type="RefSeq" id="WP_148450148.1">
    <property type="nucleotide sequence ID" value="NZ_VSDO01000001.1"/>
</dbReference>
<name>A0A5D0CXV9_9BACL</name>
<proteinExistence type="predicted"/>